<proteinExistence type="predicted"/>
<evidence type="ECO:0000259" key="1">
    <source>
        <dbReference type="PROSITE" id="PS50164"/>
    </source>
</evidence>
<name>A0ABM8Z9K3_9LACO</name>
<keyword evidence="3" id="KW-1185">Reference proteome</keyword>
<dbReference type="PROSITE" id="PS50164">
    <property type="entry name" value="GIY_YIG"/>
    <property type="match status" value="1"/>
</dbReference>
<dbReference type="Proteomes" id="UP000789719">
    <property type="component" value="Unassembled WGS sequence"/>
</dbReference>
<comment type="caution">
    <text evidence="2">The sequence shown here is derived from an EMBL/GenBank/DDBJ whole genome shotgun (WGS) entry which is preliminary data.</text>
</comment>
<dbReference type="InterPro" id="IPR000305">
    <property type="entry name" value="GIY-YIG_endonuc"/>
</dbReference>
<evidence type="ECO:0000313" key="3">
    <source>
        <dbReference type="Proteomes" id="UP000789719"/>
    </source>
</evidence>
<accession>A0ABM8Z9K3</accession>
<evidence type="ECO:0000313" key="2">
    <source>
        <dbReference type="EMBL" id="CAH0418032.1"/>
    </source>
</evidence>
<organism evidence="2 3">
    <name type="scientific">Periweissella ghanensis</name>
    <dbReference type="NCBI Taxonomy" id="467997"/>
    <lineage>
        <taxon>Bacteria</taxon>
        <taxon>Bacillati</taxon>
        <taxon>Bacillota</taxon>
        <taxon>Bacilli</taxon>
        <taxon>Lactobacillales</taxon>
        <taxon>Lactobacillaceae</taxon>
        <taxon>Periweissella</taxon>
    </lineage>
</organism>
<sequence length="143" mass="16594">MDNIFVNTLLNNTILDVKLTGTDQMNKFRENWVNLNWDDGKSGKEPGVYFIFDMSDVSLQSPLYIGSASSDTWVIRDRVGQYGNKSSGSTFRIKYVERNNLTEEEWDFKKNFIVKYIPYSCVKDTILKDEHLAIGLFQPQFND</sequence>
<feature type="domain" description="GIY-YIG" evidence="1">
    <location>
        <begin position="44"/>
        <end position="143"/>
    </location>
</feature>
<gene>
    <name evidence="2" type="ORF">WGH24286_00448</name>
</gene>
<dbReference type="EMBL" id="CAKKNT010000003">
    <property type="protein sequence ID" value="CAH0418032.1"/>
    <property type="molecule type" value="Genomic_DNA"/>
</dbReference>
<protein>
    <recommendedName>
        <fullName evidence="1">GIY-YIG domain-containing protein</fullName>
    </recommendedName>
</protein>
<dbReference type="RefSeq" id="WP_230098138.1">
    <property type="nucleotide sequence ID" value="NZ_CAKKNT010000003.1"/>
</dbReference>
<reference evidence="2 3" key="1">
    <citation type="submission" date="2021-11" db="EMBL/GenBank/DDBJ databases">
        <authorList>
            <person name="Depoorter E."/>
        </authorList>
    </citation>
    <scope>NUCLEOTIDE SEQUENCE [LARGE SCALE GENOMIC DNA]</scope>
    <source>
        <strain evidence="2 3">LMG 24286</strain>
    </source>
</reference>